<dbReference type="STRING" id="1391627.SAMN05216464_113104"/>
<sequence length="505" mass="56176">MENQSAEITANQQPKITGQTNAPKQTPAAPKVAQPSENPEVQVAENQTQPVAAVQQPQKANLPLKQLDLYDEAMLAMAEGRGPVLDVIKPTVSQDSKATVDTPAMQTTVAESPTPKKSEEISGISATKMVRNAGKKKLGGQSETRITAEMAIIDGRAYRLAKVFAKRVSPETLERLQTREKINGYKDVLSRYRGTSDLTERGQLRGIAMEKKELEEAFYGKGFRFRKLFETIGNRFTNMKENIAPVVKDVTRAKPGHKNNTVSHQLISSGFVKFLIKVDQRINRGHYEFKMNDSKDLGNGKSVDYTLVFGPGKNRHEKTSLQKVEASYTDLKNPAESRTRTFDCRKGINYTKEQMATLISGGGVYLENTKRLGINTGPKWAKMDFNDVRDGEYRINTSRAEDLSFYERRVAALPGFKVYQPGKEKEMTDGLLDGKKVTASLNINGKKTSTILQLDSRTDNISITDNQGKSLCQNGNGKIIDINSRKEVPQQNVTPGKQRKTRLKA</sequence>
<dbReference type="AlphaFoldDB" id="A0A1G7IP53"/>
<gene>
    <name evidence="2" type="ORF">SAMN05216464_113104</name>
</gene>
<dbReference type="EMBL" id="FNAI01000013">
    <property type="protein sequence ID" value="SDF14395.1"/>
    <property type="molecule type" value="Genomic_DNA"/>
</dbReference>
<feature type="region of interest" description="Disordered" evidence="1">
    <location>
        <begin position="1"/>
        <end position="60"/>
    </location>
</feature>
<evidence type="ECO:0000313" key="3">
    <source>
        <dbReference type="Proteomes" id="UP000199072"/>
    </source>
</evidence>
<protein>
    <submittedName>
        <fullName evidence="2">Uncharacterized protein</fullName>
    </submittedName>
</protein>
<name>A0A1G7IP53_9SPHI</name>
<evidence type="ECO:0000256" key="1">
    <source>
        <dbReference type="SAM" id="MobiDB-lite"/>
    </source>
</evidence>
<feature type="compositionally biased region" description="Low complexity" evidence="1">
    <location>
        <begin position="49"/>
        <end position="58"/>
    </location>
</feature>
<proteinExistence type="predicted"/>
<dbReference type="RefSeq" id="WP_091153241.1">
    <property type="nucleotide sequence ID" value="NZ_FNAI01000013.1"/>
</dbReference>
<feature type="compositionally biased region" description="Polar residues" evidence="1">
    <location>
        <begin position="1"/>
        <end position="24"/>
    </location>
</feature>
<reference evidence="2 3" key="1">
    <citation type="submission" date="2016-10" db="EMBL/GenBank/DDBJ databases">
        <authorList>
            <person name="de Groot N.N."/>
        </authorList>
    </citation>
    <scope>NUCLEOTIDE SEQUENCE [LARGE SCALE GENOMIC DNA]</scope>
    <source>
        <strain evidence="2 3">47C3B</strain>
    </source>
</reference>
<organism evidence="2 3">
    <name type="scientific">Mucilaginibacter pineti</name>
    <dbReference type="NCBI Taxonomy" id="1391627"/>
    <lineage>
        <taxon>Bacteria</taxon>
        <taxon>Pseudomonadati</taxon>
        <taxon>Bacteroidota</taxon>
        <taxon>Sphingobacteriia</taxon>
        <taxon>Sphingobacteriales</taxon>
        <taxon>Sphingobacteriaceae</taxon>
        <taxon>Mucilaginibacter</taxon>
    </lineage>
</organism>
<feature type="compositionally biased region" description="Polar residues" evidence="1">
    <location>
        <begin position="35"/>
        <end position="48"/>
    </location>
</feature>
<accession>A0A1G7IP53</accession>
<evidence type="ECO:0000313" key="2">
    <source>
        <dbReference type="EMBL" id="SDF14395.1"/>
    </source>
</evidence>
<keyword evidence="3" id="KW-1185">Reference proteome</keyword>
<dbReference type="Proteomes" id="UP000199072">
    <property type="component" value="Unassembled WGS sequence"/>
</dbReference>